<dbReference type="GeneID" id="54404677"/>
<dbReference type="PANTHER" id="PTHR35042">
    <property type="entry name" value="ANTHRONE OXYGENASE ENCC"/>
    <property type="match status" value="1"/>
</dbReference>
<keyword evidence="2 6" id="KW-0812">Transmembrane</keyword>
<reference evidence="7" key="1">
    <citation type="journal article" date="2020" name="Stud. Mycol.">
        <title>101 Dothideomycetes genomes: a test case for predicting lifestyles and emergence of pathogens.</title>
        <authorList>
            <person name="Haridas S."/>
            <person name="Albert R."/>
            <person name="Binder M."/>
            <person name="Bloem J."/>
            <person name="Labutti K."/>
            <person name="Salamov A."/>
            <person name="Andreopoulos B."/>
            <person name="Baker S."/>
            <person name="Barry K."/>
            <person name="Bills G."/>
            <person name="Bluhm B."/>
            <person name="Cannon C."/>
            <person name="Castanera R."/>
            <person name="Culley D."/>
            <person name="Daum C."/>
            <person name="Ezra D."/>
            <person name="Gonzalez J."/>
            <person name="Henrissat B."/>
            <person name="Kuo A."/>
            <person name="Liang C."/>
            <person name="Lipzen A."/>
            <person name="Lutzoni F."/>
            <person name="Magnuson J."/>
            <person name="Mondo S."/>
            <person name="Nolan M."/>
            <person name="Ohm R."/>
            <person name="Pangilinan J."/>
            <person name="Park H.-J."/>
            <person name="Ramirez L."/>
            <person name="Alfaro M."/>
            <person name="Sun H."/>
            <person name="Tritt A."/>
            <person name="Yoshinaga Y."/>
            <person name="Zwiers L.-H."/>
            <person name="Turgeon B."/>
            <person name="Goodwin S."/>
            <person name="Spatafora J."/>
            <person name="Crous P."/>
            <person name="Grigoriev I."/>
        </authorList>
    </citation>
    <scope>NUCLEOTIDE SEQUENCE</scope>
    <source>
        <strain evidence="7">CBS 119687</strain>
    </source>
</reference>
<name>A0A6A6A390_9PLEO</name>
<organism evidence="7 8">
    <name type="scientific">Dothidotthia symphoricarpi CBS 119687</name>
    <dbReference type="NCBI Taxonomy" id="1392245"/>
    <lineage>
        <taxon>Eukaryota</taxon>
        <taxon>Fungi</taxon>
        <taxon>Dikarya</taxon>
        <taxon>Ascomycota</taxon>
        <taxon>Pezizomycotina</taxon>
        <taxon>Dothideomycetes</taxon>
        <taxon>Pleosporomycetidae</taxon>
        <taxon>Pleosporales</taxon>
        <taxon>Dothidotthiaceae</taxon>
        <taxon>Dothidotthia</taxon>
    </lineage>
</organism>
<proteinExistence type="inferred from homology"/>
<accession>A0A6A6A390</accession>
<evidence type="ECO:0000313" key="7">
    <source>
        <dbReference type="EMBL" id="KAF2125645.1"/>
    </source>
</evidence>
<evidence type="ECO:0000313" key="8">
    <source>
        <dbReference type="Proteomes" id="UP000799771"/>
    </source>
</evidence>
<comment type="subcellular location">
    <subcellularLocation>
        <location evidence="1">Membrane</location>
        <topology evidence="1">Multi-pass membrane protein</topology>
    </subcellularLocation>
</comment>
<evidence type="ECO:0000256" key="6">
    <source>
        <dbReference type="SAM" id="Phobius"/>
    </source>
</evidence>
<evidence type="ECO:0000256" key="3">
    <source>
        <dbReference type="ARBA" id="ARBA00022989"/>
    </source>
</evidence>
<protein>
    <recommendedName>
        <fullName evidence="9">DUF1772-domain-containing protein</fullName>
    </recommendedName>
</protein>
<dbReference type="GO" id="GO:0016020">
    <property type="term" value="C:membrane"/>
    <property type="evidence" value="ECO:0007669"/>
    <property type="project" value="UniProtKB-SubCell"/>
</dbReference>
<evidence type="ECO:0000256" key="1">
    <source>
        <dbReference type="ARBA" id="ARBA00004141"/>
    </source>
</evidence>
<gene>
    <name evidence="7" type="ORF">P153DRAFT_298963</name>
</gene>
<dbReference type="AlphaFoldDB" id="A0A6A6A390"/>
<keyword evidence="8" id="KW-1185">Reference proteome</keyword>
<evidence type="ECO:0000256" key="4">
    <source>
        <dbReference type="ARBA" id="ARBA00023136"/>
    </source>
</evidence>
<feature type="transmembrane region" description="Helical" evidence="6">
    <location>
        <begin position="93"/>
        <end position="112"/>
    </location>
</feature>
<feature type="transmembrane region" description="Helical" evidence="6">
    <location>
        <begin position="62"/>
        <end position="81"/>
    </location>
</feature>
<feature type="transmembrane region" description="Helical" evidence="6">
    <location>
        <begin position="12"/>
        <end position="42"/>
    </location>
</feature>
<evidence type="ECO:0000256" key="5">
    <source>
        <dbReference type="ARBA" id="ARBA00034313"/>
    </source>
</evidence>
<dbReference type="RefSeq" id="XP_033520037.1">
    <property type="nucleotide sequence ID" value="XM_033664245.1"/>
</dbReference>
<dbReference type="Proteomes" id="UP000799771">
    <property type="component" value="Unassembled WGS sequence"/>
</dbReference>
<dbReference type="PANTHER" id="PTHR35042:SF1">
    <property type="entry name" value="DUF1772-DOMAIN-CONTAINING PROTEIN"/>
    <property type="match status" value="1"/>
</dbReference>
<keyword evidence="3 6" id="KW-1133">Transmembrane helix</keyword>
<keyword evidence="4 6" id="KW-0472">Membrane</keyword>
<dbReference type="InterPro" id="IPR013901">
    <property type="entry name" value="Anthrone_oxy"/>
</dbReference>
<evidence type="ECO:0000256" key="2">
    <source>
        <dbReference type="ARBA" id="ARBA00022692"/>
    </source>
</evidence>
<dbReference type="EMBL" id="ML977515">
    <property type="protein sequence ID" value="KAF2125645.1"/>
    <property type="molecule type" value="Genomic_DNA"/>
</dbReference>
<dbReference type="Pfam" id="PF08592">
    <property type="entry name" value="Anthrone_oxy"/>
    <property type="match status" value="1"/>
</dbReference>
<sequence length="196" mass="20748">MASLLNQQIPTGLWIAQTVGITASTYLLGATATLSFIAIPTVMLAPAPLAAKQWRSVYDRGILVGPPLSILSTLAIGYLAYNRDRSSTPFKLNVTAAAFLASFVPFTFFFIVPTNEALFAKEEQLASASLTDKNVEEGVAEAETTHALIDKWGVVNLGRAALVAVASVCTVLAALDKREVFKFGSVGLKSGANRLG</sequence>
<evidence type="ECO:0008006" key="9">
    <source>
        <dbReference type="Google" id="ProtNLM"/>
    </source>
</evidence>
<feature type="transmembrane region" description="Helical" evidence="6">
    <location>
        <begin position="157"/>
        <end position="175"/>
    </location>
</feature>
<dbReference type="OrthoDB" id="5954308at2759"/>
<comment type="similarity">
    <text evidence="5">Belongs to the anthrone oxygenase family.</text>
</comment>